<dbReference type="GO" id="GO:0051536">
    <property type="term" value="F:iron-sulfur cluster binding"/>
    <property type="evidence" value="ECO:0007669"/>
    <property type="project" value="InterPro"/>
</dbReference>
<dbReference type="Gene3D" id="3.10.20.440">
    <property type="entry name" value="2Fe-2S iron-sulphur cluster binding domain, sarcosine oxidase, alpha subunit, N-terminal domain"/>
    <property type="match status" value="1"/>
</dbReference>
<dbReference type="EMBL" id="FCOK02000017">
    <property type="protein sequence ID" value="SAL33723.1"/>
    <property type="molecule type" value="Genomic_DNA"/>
</dbReference>
<evidence type="ECO:0000256" key="1">
    <source>
        <dbReference type="ARBA" id="ARBA00023002"/>
    </source>
</evidence>
<dbReference type="GO" id="GO:0016491">
    <property type="term" value="F:oxidoreductase activity"/>
    <property type="evidence" value="ECO:0007669"/>
    <property type="project" value="UniProtKB-KW"/>
</dbReference>
<sequence>MLNEKTMRIDNAGRGATIGFSFDGLTIPARIGESVAAALFASGTRTLRTSPRELMPRGMFCLMGSCQECLVMVDGRRVLACRTTVADGMRVEKVPEARSDA</sequence>
<dbReference type="CDD" id="cd00207">
    <property type="entry name" value="fer2"/>
    <property type="match status" value="1"/>
</dbReference>
<dbReference type="Pfam" id="PF13510">
    <property type="entry name" value="Fer2_4"/>
    <property type="match status" value="1"/>
</dbReference>
<dbReference type="InterPro" id="IPR001041">
    <property type="entry name" value="2Fe-2S_ferredoxin-type"/>
</dbReference>
<name>A0A158GP74_9BURK</name>
<accession>A0A158GP74</accession>
<organism evidence="2 3">
    <name type="scientific">Caballeronia udeis</name>
    <dbReference type="NCBI Taxonomy" id="1232866"/>
    <lineage>
        <taxon>Bacteria</taxon>
        <taxon>Pseudomonadati</taxon>
        <taxon>Pseudomonadota</taxon>
        <taxon>Betaproteobacteria</taxon>
        <taxon>Burkholderiales</taxon>
        <taxon>Burkholderiaceae</taxon>
        <taxon>Caballeronia</taxon>
    </lineage>
</organism>
<dbReference type="InterPro" id="IPR042204">
    <property type="entry name" value="2Fe-2S-bd_N"/>
</dbReference>
<dbReference type="Proteomes" id="UP000054683">
    <property type="component" value="Unassembled WGS sequence"/>
</dbReference>
<evidence type="ECO:0000313" key="2">
    <source>
        <dbReference type="EMBL" id="SAL33723.1"/>
    </source>
</evidence>
<dbReference type="InterPro" id="IPR036010">
    <property type="entry name" value="2Fe-2S_ferredoxin-like_sf"/>
</dbReference>
<dbReference type="SUPFAM" id="SSF54292">
    <property type="entry name" value="2Fe-2S ferredoxin-like"/>
    <property type="match status" value="1"/>
</dbReference>
<proteinExistence type="predicted"/>
<gene>
    <name evidence="2" type="ORF">AWB69_03053</name>
</gene>
<keyword evidence="1" id="KW-0560">Oxidoreductase</keyword>
<reference evidence="2 3" key="1">
    <citation type="submission" date="2016-01" db="EMBL/GenBank/DDBJ databases">
        <authorList>
            <person name="Oliw E.H."/>
        </authorList>
    </citation>
    <scope>NUCLEOTIDE SEQUENCE [LARGE SCALE GENOMIC DNA]</scope>
    <source>
        <strain evidence="2">LMG 27134</strain>
    </source>
</reference>
<evidence type="ECO:0000313" key="3">
    <source>
        <dbReference type="Proteomes" id="UP000054683"/>
    </source>
</evidence>
<dbReference type="AlphaFoldDB" id="A0A158GP74"/>
<dbReference type="RefSeq" id="WP_062085879.1">
    <property type="nucleotide sequence ID" value="NZ_FCOK02000017.1"/>
</dbReference>
<protein>
    <submittedName>
        <fullName evidence="2">NAD(FAD)-dependent dehydrogenase</fullName>
    </submittedName>
</protein>